<accession>A0A8J5F6W7</accession>
<gene>
    <name evidence="1" type="ORF">ZIOFF_060841</name>
</gene>
<evidence type="ECO:0000313" key="2">
    <source>
        <dbReference type="Proteomes" id="UP000734854"/>
    </source>
</evidence>
<comment type="caution">
    <text evidence="1">The sequence shown here is derived from an EMBL/GenBank/DDBJ whole genome shotgun (WGS) entry which is preliminary data.</text>
</comment>
<keyword evidence="2" id="KW-1185">Reference proteome</keyword>
<name>A0A8J5F6W7_ZINOF</name>
<dbReference type="Proteomes" id="UP000734854">
    <property type="component" value="Unassembled WGS sequence"/>
</dbReference>
<organism evidence="1 2">
    <name type="scientific">Zingiber officinale</name>
    <name type="common">Ginger</name>
    <name type="synonym">Amomum zingiber</name>
    <dbReference type="NCBI Taxonomy" id="94328"/>
    <lineage>
        <taxon>Eukaryota</taxon>
        <taxon>Viridiplantae</taxon>
        <taxon>Streptophyta</taxon>
        <taxon>Embryophyta</taxon>
        <taxon>Tracheophyta</taxon>
        <taxon>Spermatophyta</taxon>
        <taxon>Magnoliopsida</taxon>
        <taxon>Liliopsida</taxon>
        <taxon>Zingiberales</taxon>
        <taxon>Zingiberaceae</taxon>
        <taxon>Zingiber</taxon>
    </lineage>
</organism>
<dbReference type="OrthoDB" id="666789at2759"/>
<dbReference type="PANTHER" id="PTHR33095:SF111">
    <property type="entry name" value="OS02G0134200 PROTEIN"/>
    <property type="match status" value="1"/>
</dbReference>
<dbReference type="EMBL" id="JACMSC010000016">
    <property type="protein sequence ID" value="KAG6484047.1"/>
    <property type="molecule type" value="Genomic_DNA"/>
</dbReference>
<sequence length="263" mass="28874">MATERLPPATFPYFSSSPSFGRAPVEYENAAYDGSDSPTFGVAHRLETLPPPVKASADGDDEEYDASSDDFEFSVESNGAFGFPCADADEIFCGGRMLPVYPVFNRDLIRRPAEAEEPEEPEADTIPIRKLLIAEKEVEREEHQPERCKKSASTGTLRGLFRSFTIGRSQSDGRDKFVFIEASAPGSASAKKMISNKVSKKGPRAAEADAVTANPPLYGKGANKQAVKGPRRSFLPYRQELLGLFAPANALTHNTHKRNPFYY</sequence>
<dbReference type="AlphaFoldDB" id="A0A8J5F6W7"/>
<reference evidence="1 2" key="1">
    <citation type="submission" date="2020-08" db="EMBL/GenBank/DDBJ databases">
        <title>Plant Genome Project.</title>
        <authorList>
            <person name="Zhang R.-G."/>
        </authorList>
    </citation>
    <scope>NUCLEOTIDE SEQUENCE [LARGE SCALE GENOMIC DNA]</scope>
    <source>
        <tissue evidence="1">Rhizome</tissue>
    </source>
</reference>
<evidence type="ECO:0000313" key="1">
    <source>
        <dbReference type="EMBL" id="KAG6484047.1"/>
    </source>
</evidence>
<proteinExistence type="predicted"/>
<dbReference type="PANTHER" id="PTHR33095">
    <property type="entry name" value="OS07G0619500 PROTEIN"/>
    <property type="match status" value="1"/>
</dbReference>
<protein>
    <submittedName>
        <fullName evidence="1">Uncharacterized protein</fullName>
    </submittedName>
</protein>